<reference evidence="1 2" key="1">
    <citation type="submission" date="2019-01" db="EMBL/GenBank/DDBJ databases">
        <title>Still something new to discover - new insights into E. coli phage diversity and taxonomy.</title>
        <authorList>
            <person name="Korf I.H.E."/>
            <person name="Adriaennsens E."/>
            <person name="Dreiseikelmann B."/>
            <person name="Kropinski A."/>
            <person name="Nimtz M."/>
            <person name="Meier-Kolthoff J.P."/>
            <person name="Rohde M."/>
            <person name="van Raaij M."/>
            <person name="Wittmann J."/>
        </authorList>
    </citation>
    <scope>NUCLEOTIDE SEQUENCE [LARGE SCALE GENOMIC DNA]</scope>
</reference>
<organism evidence="1 2">
    <name type="scientific">Escherichia phage vB_EcoM_KWBSE43-6</name>
    <dbReference type="NCBI Taxonomy" id="2508194"/>
    <lineage>
        <taxon>Viruses</taxon>
        <taxon>Duplodnaviria</taxon>
        <taxon>Heunggongvirae</taxon>
        <taxon>Uroviricota</taxon>
        <taxon>Caudoviricetes</taxon>
        <taxon>Pantevenvirales</taxon>
        <taxon>Ackermannviridae</taxon>
        <taxon>Taipeivirus</taxon>
        <taxon>Taipeivirus KWBSE436</taxon>
    </lineage>
</organism>
<protein>
    <submittedName>
        <fullName evidence="1">Uncharacterized protein</fullName>
    </submittedName>
</protein>
<gene>
    <name evidence="1" type="ORF">KWBSE43_00125</name>
</gene>
<dbReference type="EMBL" id="MK373783">
    <property type="protein sequence ID" value="QBQ78953.1"/>
    <property type="molecule type" value="Genomic_DNA"/>
</dbReference>
<name>A0A482N044_9CAUD</name>
<proteinExistence type="predicted"/>
<evidence type="ECO:0000313" key="2">
    <source>
        <dbReference type="Proteomes" id="UP000300764"/>
    </source>
</evidence>
<accession>A0A482N044</accession>
<keyword evidence="2" id="KW-1185">Reference proteome</keyword>
<dbReference type="Proteomes" id="UP000300764">
    <property type="component" value="Segment"/>
</dbReference>
<evidence type="ECO:0000313" key="1">
    <source>
        <dbReference type="EMBL" id="QBQ78953.1"/>
    </source>
</evidence>
<sequence length="123" mass="14223">MKNFAEELQDHIDKAKSWNAMGNVEKAVDIFVKALKKDLITQAKHGVEIDDMGYVVGSQSFDNIYAAFHQAYKSPHYPTDFQVKKFKNLLRARLLDEGLKFELRKDERTDIITMKFTVHSDSI</sequence>